<comment type="function">
    <text evidence="1">Involved in endocytosis.</text>
</comment>
<dbReference type="PANTHER" id="PTHR23083">
    <property type="entry name" value="TETRATRICOPEPTIDE REPEAT PROTEIN, TPR"/>
    <property type="match status" value="1"/>
</dbReference>
<dbReference type="InterPro" id="IPR051722">
    <property type="entry name" value="Endocytosis_PI4K-reg_protein"/>
</dbReference>
<dbReference type="EMBL" id="BMZS01000009">
    <property type="protein sequence ID" value="GHD56784.1"/>
    <property type="molecule type" value="Genomic_DNA"/>
</dbReference>
<reference evidence="4" key="2">
    <citation type="submission" date="2020-09" db="EMBL/GenBank/DDBJ databases">
        <authorList>
            <person name="Sun Q."/>
            <person name="Kim S."/>
        </authorList>
    </citation>
    <scope>NUCLEOTIDE SEQUENCE</scope>
    <source>
        <strain evidence="4">KCTC 42651</strain>
    </source>
</reference>
<sequence>MAPAPSTEEPADGAKMSDYDRAMALIDDERYAEAVPLLQAVVKRAPKNADAWSQLGFASRKSGNWKEGEGFYAKALALDPNHQEAMEYLGELYLETGRPEQAAALLARLVKLCPDGCEARSELEEAIEEHARSRK</sequence>
<keyword evidence="3" id="KW-0802">TPR repeat</keyword>
<proteinExistence type="inferred from homology"/>
<dbReference type="Gene3D" id="1.25.40.10">
    <property type="entry name" value="Tetratricopeptide repeat domain"/>
    <property type="match status" value="1"/>
</dbReference>
<evidence type="ECO:0008006" key="6">
    <source>
        <dbReference type="Google" id="ProtNLM"/>
    </source>
</evidence>
<feature type="repeat" description="TPR" evidence="3">
    <location>
        <begin position="83"/>
        <end position="116"/>
    </location>
</feature>
<reference evidence="4" key="1">
    <citation type="journal article" date="2014" name="Int. J. Syst. Evol. Microbiol.">
        <title>Complete genome sequence of Corynebacterium casei LMG S-19264T (=DSM 44701T), isolated from a smear-ripened cheese.</title>
        <authorList>
            <consortium name="US DOE Joint Genome Institute (JGI-PGF)"/>
            <person name="Walter F."/>
            <person name="Albersmeier A."/>
            <person name="Kalinowski J."/>
            <person name="Ruckert C."/>
        </authorList>
    </citation>
    <scope>NUCLEOTIDE SEQUENCE</scope>
    <source>
        <strain evidence="4">KCTC 42651</strain>
    </source>
</reference>
<dbReference type="PROSITE" id="PS50005">
    <property type="entry name" value="TPR"/>
    <property type="match status" value="2"/>
</dbReference>
<evidence type="ECO:0000256" key="2">
    <source>
        <dbReference type="ARBA" id="ARBA00038251"/>
    </source>
</evidence>
<dbReference type="SUPFAM" id="SSF48452">
    <property type="entry name" value="TPR-like"/>
    <property type="match status" value="1"/>
</dbReference>
<gene>
    <name evidence="4" type="ORF">GCM10017083_37290</name>
</gene>
<comment type="caution">
    <text evidence="4">The sequence shown here is derived from an EMBL/GenBank/DDBJ whole genome shotgun (WGS) entry which is preliminary data.</text>
</comment>
<evidence type="ECO:0000256" key="1">
    <source>
        <dbReference type="ARBA" id="ARBA00002550"/>
    </source>
</evidence>
<dbReference type="Pfam" id="PF14559">
    <property type="entry name" value="TPR_19"/>
    <property type="match status" value="1"/>
</dbReference>
<accession>A0A918XVI4</accession>
<dbReference type="InterPro" id="IPR011990">
    <property type="entry name" value="TPR-like_helical_dom_sf"/>
</dbReference>
<dbReference type="Proteomes" id="UP000630353">
    <property type="component" value="Unassembled WGS sequence"/>
</dbReference>
<comment type="similarity">
    <text evidence="2">Belongs to the YPP1 family.</text>
</comment>
<dbReference type="InterPro" id="IPR019734">
    <property type="entry name" value="TPR_rpt"/>
</dbReference>
<dbReference type="AlphaFoldDB" id="A0A918XVI4"/>
<dbReference type="SMART" id="SM00028">
    <property type="entry name" value="TPR"/>
    <property type="match status" value="3"/>
</dbReference>
<protein>
    <recommendedName>
        <fullName evidence="6">Tetratricopeptide repeat protein</fullName>
    </recommendedName>
</protein>
<evidence type="ECO:0000256" key="3">
    <source>
        <dbReference type="PROSITE-ProRule" id="PRU00339"/>
    </source>
</evidence>
<evidence type="ECO:0000313" key="5">
    <source>
        <dbReference type="Proteomes" id="UP000630353"/>
    </source>
</evidence>
<keyword evidence="5" id="KW-1185">Reference proteome</keyword>
<evidence type="ECO:0000313" key="4">
    <source>
        <dbReference type="EMBL" id="GHD56784.1"/>
    </source>
</evidence>
<dbReference type="PANTHER" id="PTHR23083:SF464">
    <property type="entry name" value="TETRATRICOPEPTIDE REPEAT DOMAIN 7, ISOFORM A"/>
    <property type="match status" value="1"/>
</dbReference>
<organism evidence="4 5">
    <name type="scientific">Thalassobaculum fulvum</name>
    <dbReference type="NCBI Taxonomy" id="1633335"/>
    <lineage>
        <taxon>Bacteria</taxon>
        <taxon>Pseudomonadati</taxon>
        <taxon>Pseudomonadota</taxon>
        <taxon>Alphaproteobacteria</taxon>
        <taxon>Rhodospirillales</taxon>
        <taxon>Thalassobaculaceae</taxon>
        <taxon>Thalassobaculum</taxon>
    </lineage>
</organism>
<feature type="repeat" description="TPR" evidence="3">
    <location>
        <begin position="49"/>
        <end position="82"/>
    </location>
</feature>
<name>A0A918XVI4_9PROT</name>